<dbReference type="Proteomes" id="UP000002640">
    <property type="component" value="Unassembled WGS sequence"/>
</dbReference>
<accession>G4ZBW0</accession>
<protein>
    <submittedName>
        <fullName evidence="1">Uncharacterized protein</fullName>
    </submittedName>
</protein>
<keyword evidence="2" id="KW-1185">Reference proteome</keyword>
<dbReference type="GeneID" id="20656436"/>
<dbReference type="EMBL" id="JH159153">
    <property type="protein sequence ID" value="EGZ21314.1"/>
    <property type="molecule type" value="Genomic_DNA"/>
</dbReference>
<evidence type="ECO:0000313" key="2">
    <source>
        <dbReference type="Proteomes" id="UP000002640"/>
    </source>
</evidence>
<dbReference type="InParanoid" id="G4ZBW0"/>
<gene>
    <name evidence="1" type="ORF">PHYSODRAFT_489485</name>
</gene>
<sequence>MPVCSTAIKPCVNSAFRGLNWTRDACYNVDTFADAFPLTGFASLRQMIDATSSSCGVEAPPEIAVMGEGPQKIYWNDDEAAEGGFEHGPCELWLDEVVVFQSNNCAVAFPTSPAVCAVDYSSCSGFCVLRFYALALTGVQWRAFSTLTSVL</sequence>
<proteinExistence type="predicted"/>
<reference evidence="1 2" key="1">
    <citation type="journal article" date="2006" name="Science">
        <title>Phytophthora genome sequences uncover evolutionary origins and mechanisms of pathogenesis.</title>
        <authorList>
            <person name="Tyler B.M."/>
            <person name="Tripathy S."/>
            <person name="Zhang X."/>
            <person name="Dehal P."/>
            <person name="Jiang R.H."/>
            <person name="Aerts A."/>
            <person name="Arredondo F.D."/>
            <person name="Baxter L."/>
            <person name="Bensasson D."/>
            <person name="Beynon J.L."/>
            <person name="Chapman J."/>
            <person name="Damasceno C.M."/>
            <person name="Dorrance A.E."/>
            <person name="Dou D."/>
            <person name="Dickerman A.W."/>
            <person name="Dubchak I.L."/>
            <person name="Garbelotto M."/>
            <person name="Gijzen M."/>
            <person name="Gordon S.G."/>
            <person name="Govers F."/>
            <person name="Grunwald N.J."/>
            <person name="Huang W."/>
            <person name="Ivors K.L."/>
            <person name="Jones R.W."/>
            <person name="Kamoun S."/>
            <person name="Krampis K."/>
            <person name="Lamour K.H."/>
            <person name="Lee M.K."/>
            <person name="McDonald W.H."/>
            <person name="Medina M."/>
            <person name="Meijer H.J."/>
            <person name="Nordberg E.K."/>
            <person name="Maclean D.J."/>
            <person name="Ospina-Giraldo M.D."/>
            <person name="Morris P.F."/>
            <person name="Phuntumart V."/>
            <person name="Putnam N.H."/>
            <person name="Rash S."/>
            <person name="Rose J.K."/>
            <person name="Sakihama Y."/>
            <person name="Salamov A.A."/>
            <person name="Savidor A."/>
            <person name="Scheuring C.F."/>
            <person name="Smith B.M."/>
            <person name="Sobral B.W."/>
            <person name="Terry A."/>
            <person name="Torto-Alalibo T.A."/>
            <person name="Win J."/>
            <person name="Xu Z."/>
            <person name="Zhang H."/>
            <person name="Grigoriev I.V."/>
            <person name="Rokhsar D.S."/>
            <person name="Boore J.L."/>
        </authorList>
    </citation>
    <scope>NUCLEOTIDE SEQUENCE [LARGE SCALE GENOMIC DNA]</scope>
    <source>
        <strain evidence="1 2">P6497</strain>
    </source>
</reference>
<dbReference type="RefSeq" id="XP_009524031.1">
    <property type="nucleotide sequence ID" value="XM_009525736.1"/>
</dbReference>
<dbReference type="AlphaFoldDB" id="G4ZBW0"/>
<name>G4ZBW0_PHYSP</name>
<dbReference type="SMR" id="G4ZBW0"/>
<evidence type="ECO:0000313" key="1">
    <source>
        <dbReference type="EMBL" id="EGZ21314.1"/>
    </source>
</evidence>
<organism evidence="1 2">
    <name type="scientific">Phytophthora sojae (strain P6497)</name>
    <name type="common">Soybean stem and root rot agent</name>
    <name type="synonym">Phytophthora megasperma f. sp. glycines</name>
    <dbReference type="NCBI Taxonomy" id="1094619"/>
    <lineage>
        <taxon>Eukaryota</taxon>
        <taxon>Sar</taxon>
        <taxon>Stramenopiles</taxon>
        <taxon>Oomycota</taxon>
        <taxon>Peronosporomycetes</taxon>
        <taxon>Peronosporales</taxon>
        <taxon>Peronosporaceae</taxon>
        <taxon>Phytophthora</taxon>
    </lineage>
</organism>
<dbReference type="KEGG" id="psoj:PHYSODRAFT_489485"/>